<gene>
    <name evidence="2" type="ORF">ROLI_009980</name>
</gene>
<name>A0ABZ2BQC0_9RHOB</name>
<organism evidence="2 3">
    <name type="scientific">Roseobacter fucihabitans</name>
    <dbReference type="NCBI Taxonomy" id="1537242"/>
    <lineage>
        <taxon>Bacteria</taxon>
        <taxon>Pseudomonadati</taxon>
        <taxon>Pseudomonadota</taxon>
        <taxon>Alphaproteobacteria</taxon>
        <taxon>Rhodobacterales</taxon>
        <taxon>Roseobacteraceae</taxon>
        <taxon>Roseobacter</taxon>
    </lineage>
</organism>
<keyword evidence="1" id="KW-0812">Transmembrane</keyword>
<evidence type="ECO:0000256" key="1">
    <source>
        <dbReference type="SAM" id="Phobius"/>
    </source>
</evidence>
<accession>A0ABZ2BQC0</accession>
<dbReference type="EMBL" id="CP143423">
    <property type="protein sequence ID" value="WVX47923.1"/>
    <property type="molecule type" value="Genomic_DNA"/>
</dbReference>
<keyword evidence="1" id="KW-1133">Transmembrane helix</keyword>
<dbReference type="Proteomes" id="UP001318682">
    <property type="component" value="Chromosome"/>
</dbReference>
<keyword evidence="1" id="KW-0472">Membrane</keyword>
<evidence type="ECO:0000313" key="2">
    <source>
        <dbReference type="EMBL" id="WVX47923.1"/>
    </source>
</evidence>
<evidence type="ECO:0000313" key="3">
    <source>
        <dbReference type="Proteomes" id="UP001318682"/>
    </source>
</evidence>
<proteinExistence type="predicted"/>
<sequence>METHRFGGLSDRFDTRQNARVFPHAADNAGVFLIQRVGSTASPGAQWARDARPCRRNRARWMSWQTALMALCSLSFAAAVAGRFFNDALAFLTSGAAM</sequence>
<protein>
    <submittedName>
        <fullName evidence="2">Uncharacterized protein</fullName>
    </submittedName>
</protein>
<reference evidence="3" key="1">
    <citation type="submission" date="2024-01" db="EMBL/GenBank/DDBJ databases">
        <title>Roseobacter fucihabitans sp. nov., isolated from the brown alga Fucus spiralis.</title>
        <authorList>
            <person name="Hahnke S."/>
            <person name="Berger M."/>
            <person name="Schlingloff A."/>
            <person name="Athale I."/>
            <person name="Neumann-Schaal M."/>
            <person name="Adenaya A."/>
            <person name="Poehlein A."/>
            <person name="Daniel R."/>
            <person name="Pertersen J."/>
            <person name="Brinkhoff T."/>
        </authorList>
    </citation>
    <scope>NUCLEOTIDE SEQUENCE [LARGE SCALE GENOMIC DNA]</scope>
    <source>
        <strain evidence="3">B14</strain>
    </source>
</reference>
<keyword evidence="3" id="KW-1185">Reference proteome</keyword>
<feature type="transmembrane region" description="Helical" evidence="1">
    <location>
        <begin position="66"/>
        <end position="85"/>
    </location>
</feature>